<dbReference type="EMBL" id="AMQN01004868">
    <property type="status" value="NOT_ANNOTATED_CDS"/>
    <property type="molecule type" value="Genomic_DNA"/>
</dbReference>
<name>R7V733_CAPTE</name>
<gene>
    <name evidence="2" type="ORF">CAPTEDRAFT_224869</name>
</gene>
<dbReference type="HOGENOM" id="CLU_974011_0_0_1"/>
<evidence type="ECO:0000256" key="1">
    <source>
        <dbReference type="SAM" id="SignalP"/>
    </source>
</evidence>
<reference evidence="3" key="3">
    <citation type="submission" date="2015-06" db="UniProtKB">
        <authorList>
            <consortium name="EnsemblMetazoa"/>
        </authorList>
    </citation>
    <scope>IDENTIFICATION</scope>
</reference>
<dbReference type="Proteomes" id="UP000014760">
    <property type="component" value="Unassembled WGS sequence"/>
</dbReference>
<feature type="chain" id="PRO_5008788767" evidence="1">
    <location>
        <begin position="19"/>
        <end position="286"/>
    </location>
</feature>
<sequence length="286" mass="31218">MAGYTALLLLASLALSTAAHFNLRGAQHNQHTEPMCERIADVLLSQLQAPQIAAMAQMGLDVRHIIQWATTIDVNNRQQVQDVVCNVIGVDAAQAADYLDSTGILEQLIRRAYDLDIVMSQQMKPMLQVASQHEGVIPGLSQATARLQLRIIALAESTGFTNLDPQGVAESQGYVAMLMAMAQGQGGGPHKRSFTHHKRASTCDETKSIVRELLAVSDPNIVEARQMVGMVSGLNTQDPEFMGQFVCDIFMSSNIRDIVDVLRENNVITNVLTFARSQFGPILGMM</sequence>
<protein>
    <submittedName>
        <fullName evidence="2 3">Uncharacterized protein</fullName>
    </submittedName>
</protein>
<evidence type="ECO:0000313" key="2">
    <source>
        <dbReference type="EMBL" id="ELU14389.1"/>
    </source>
</evidence>
<accession>R7V733</accession>
<feature type="signal peptide" evidence="1">
    <location>
        <begin position="1"/>
        <end position="18"/>
    </location>
</feature>
<evidence type="ECO:0000313" key="4">
    <source>
        <dbReference type="Proteomes" id="UP000014760"/>
    </source>
</evidence>
<reference evidence="4" key="1">
    <citation type="submission" date="2012-12" db="EMBL/GenBank/DDBJ databases">
        <authorList>
            <person name="Hellsten U."/>
            <person name="Grimwood J."/>
            <person name="Chapman J.A."/>
            <person name="Shapiro H."/>
            <person name="Aerts A."/>
            <person name="Otillar R.P."/>
            <person name="Terry A.Y."/>
            <person name="Boore J.L."/>
            <person name="Simakov O."/>
            <person name="Marletaz F."/>
            <person name="Cho S.-J."/>
            <person name="Edsinger-Gonzales E."/>
            <person name="Havlak P."/>
            <person name="Kuo D.-H."/>
            <person name="Larsson T."/>
            <person name="Lv J."/>
            <person name="Arendt D."/>
            <person name="Savage R."/>
            <person name="Osoegawa K."/>
            <person name="de Jong P."/>
            <person name="Lindberg D.R."/>
            <person name="Seaver E.C."/>
            <person name="Weisblat D.A."/>
            <person name="Putnam N.H."/>
            <person name="Grigoriev I.V."/>
            <person name="Rokhsar D.S."/>
        </authorList>
    </citation>
    <scope>NUCLEOTIDE SEQUENCE</scope>
    <source>
        <strain evidence="4">I ESC-2004</strain>
    </source>
</reference>
<organism evidence="2">
    <name type="scientific">Capitella teleta</name>
    <name type="common">Polychaete worm</name>
    <dbReference type="NCBI Taxonomy" id="283909"/>
    <lineage>
        <taxon>Eukaryota</taxon>
        <taxon>Metazoa</taxon>
        <taxon>Spiralia</taxon>
        <taxon>Lophotrochozoa</taxon>
        <taxon>Annelida</taxon>
        <taxon>Polychaeta</taxon>
        <taxon>Sedentaria</taxon>
        <taxon>Scolecida</taxon>
        <taxon>Capitellidae</taxon>
        <taxon>Capitella</taxon>
    </lineage>
</organism>
<keyword evidence="1" id="KW-0732">Signal</keyword>
<dbReference type="EMBL" id="KB294550">
    <property type="protein sequence ID" value="ELU14389.1"/>
    <property type="molecule type" value="Genomic_DNA"/>
</dbReference>
<reference evidence="2 4" key="2">
    <citation type="journal article" date="2013" name="Nature">
        <title>Insights into bilaterian evolution from three spiralian genomes.</title>
        <authorList>
            <person name="Simakov O."/>
            <person name="Marletaz F."/>
            <person name="Cho S.J."/>
            <person name="Edsinger-Gonzales E."/>
            <person name="Havlak P."/>
            <person name="Hellsten U."/>
            <person name="Kuo D.H."/>
            <person name="Larsson T."/>
            <person name="Lv J."/>
            <person name="Arendt D."/>
            <person name="Savage R."/>
            <person name="Osoegawa K."/>
            <person name="de Jong P."/>
            <person name="Grimwood J."/>
            <person name="Chapman J.A."/>
            <person name="Shapiro H."/>
            <person name="Aerts A."/>
            <person name="Otillar R.P."/>
            <person name="Terry A.Y."/>
            <person name="Boore J.L."/>
            <person name="Grigoriev I.V."/>
            <person name="Lindberg D.R."/>
            <person name="Seaver E.C."/>
            <person name="Weisblat D.A."/>
            <person name="Putnam N.H."/>
            <person name="Rokhsar D.S."/>
        </authorList>
    </citation>
    <scope>NUCLEOTIDE SEQUENCE</scope>
    <source>
        <strain evidence="2 4">I ESC-2004</strain>
    </source>
</reference>
<evidence type="ECO:0000313" key="3">
    <source>
        <dbReference type="EnsemblMetazoa" id="CapteP224869"/>
    </source>
</evidence>
<keyword evidence="4" id="KW-1185">Reference proteome</keyword>
<dbReference type="EMBL" id="AMQN01004869">
    <property type="status" value="NOT_ANNOTATED_CDS"/>
    <property type="molecule type" value="Genomic_DNA"/>
</dbReference>
<dbReference type="AlphaFoldDB" id="R7V733"/>
<proteinExistence type="predicted"/>
<dbReference type="EnsemblMetazoa" id="CapteT224869">
    <property type="protein sequence ID" value="CapteP224869"/>
    <property type="gene ID" value="CapteG224869"/>
</dbReference>